<dbReference type="Pfam" id="PF04149">
    <property type="entry name" value="DUF397"/>
    <property type="match status" value="1"/>
</dbReference>
<reference evidence="2" key="1">
    <citation type="submission" date="2016-06" db="EMBL/GenBank/DDBJ databases">
        <authorList>
            <person name="Varghese N."/>
            <person name="Submissions Spin"/>
        </authorList>
    </citation>
    <scope>NUCLEOTIDE SEQUENCE [LARGE SCALE GENOMIC DNA]</scope>
    <source>
        <strain evidence="2">DSM 44983</strain>
    </source>
</reference>
<gene>
    <name evidence="1" type="ORF">GA0070623_2351</name>
</gene>
<proteinExistence type="predicted"/>
<sequence length="66" mass="6832">MTPTISAALSRAAWRKSSRSGDEGACVELAPLPGQVAIRDSKDPTGPVLLFPPAAWAAFAADPPSR</sequence>
<evidence type="ECO:0000313" key="2">
    <source>
        <dbReference type="Proteomes" id="UP000198226"/>
    </source>
</evidence>
<protein>
    <submittedName>
        <fullName evidence="1">Uncharacterized protein</fullName>
    </submittedName>
</protein>
<evidence type="ECO:0000313" key="1">
    <source>
        <dbReference type="EMBL" id="SCG55548.1"/>
    </source>
</evidence>
<dbReference type="OrthoDB" id="4562195at2"/>
<dbReference type="AlphaFoldDB" id="A0A120F802"/>
<dbReference type="Proteomes" id="UP000198226">
    <property type="component" value="Chromosome I"/>
</dbReference>
<organism evidence="1 2">
    <name type="scientific">Micromonospora rifamycinica</name>
    <dbReference type="NCBI Taxonomy" id="291594"/>
    <lineage>
        <taxon>Bacteria</taxon>
        <taxon>Bacillati</taxon>
        <taxon>Actinomycetota</taxon>
        <taxon>Actinomycetes</taxon>
        <taxon>Micromonosporales</taxon>
        <taxon>Micromonosporaceae</taxon>
        <taxon>Micromonospora</taxon>
    </lineage>
</organism>
<accession>A0A120F802</accession>
<dbReference type="InterPro" id="IPR007278">
    <property type="entry name" value="DUF397"/>
</dbReference>
<name>A0A120F802_9ACTN</name>
<dbReference type="RefSeq" id="WP_067311634.1">
    <property type="nucleotide sequence ID" value="NZ_LRMV01000112.1"/>
</dbReference>
<dbReference type="EMBL" id="LT607752">
    <property type="protein sequence ID" value="SCG55548.1"/>
    <property type="molecule type" value="Genomic_DNA"/>
</dbReference>
<keyword evidence="2" id="KW-1185">Reference proteome</keyword>